<dbReference type="Proteomes" id="UP000069272">
    <property type="component" value="Chromosome 2L"/>
</dbReference>
<dbReference type="AlphaFoldDB" id="A0A182F5N8"/>
<keyword evidence="2" id="KW-1185">Reference proteome</keyword>
<dbReference type="PANTHER" id="PTHR31649:SF1">
    <property type="entry name" value="FARNESOIC ACID O-METHYL TRANSFERASE DOMAIN-CONTAINING PROTEIN"/>
    <property type="match status" value="1"/>
</dbReference>
<reference evidence="1" key="2">
    <citation type="submission" date="2022-08" db="UniProtKB">
        <authorList>
            <consortium name="EnsemblMetazoa"/>
        </authorList>
    </citation>
    <scope>IDENTIFICATION</scope>
    <source>
        <strain evidence="1">STECLA/ALBI9_A</strain>
    </source>
</reference>
<dbReference type="PANTHER" id="PTHR31649">
    <property type="entry name" value="AGAP009604-PA"/>
    <property type="match status" value="1"/>
</dbReference>
<name>A0A182F5N8_ANOAL</name>
<dbReference type="InterPro" id="IPR006616">
    <property type="entry name" value="DM9_repeat"/>
</dbReference>
<dbReference type="SMART" id="SM00696">
    <property type="entry name" value="DM9"/>
    <property type="match status" value="2"/>
</dbReference>
<reference evidence="1 2" key="1">
    <citation type="journal article" date="2017" name="G3 (Bethesda)">
        <title>The Physical Genome Mapping of Anopheles albimanus Corrected Scaffold Misassemblies and Identified Interarm Rearrangements in Genus Anopheles.</title>
        <authorList>
            <person name="Artemov G.N."/>
            <person name="Peery A.N."/>
            <person name="Jiang X."/>
            <person name="Tu Z."/>
            <person name="Stegniy V.N."/>
            <person name="Sharakhova M.V."/>
            <person name="Sharakhov I.V."/>
        </authorList>
    </citation>
    <scope>NUCLEOTIDE SEQUENCE [LARGE SCALE GENOMIC DNA]</scope>
    <source>
        <strain evidence="1 2">ALBI9_A</strain>
    </source>
</reference>
<sequence length="343" mass="38695">MSSPVKDSIEEITYEMNYGYEDRFHWDGALWVQAAEGVVPPNAVVAGYEGEVTYIGRAKYCGGIVPGRVIPSKQACFVFYDGLESPLRDYQVLCGHRGEFVRKDHDRYKDRLLRAGVTKRGKPLYLGLVHIGLKSIVGYVDLSKDRCYIGMNGYEKRYTDYYVPVKPWNEEITYEMYYGYEDRFHWDGALWVQAAEGVVPPNAVVAGYEGEVTYIGRTKYHGAIVPGRVIPSKQACFVVYDGVERSRRDYQVLCGNPGEFVPKDYDRFKERLLRAGVTKRGDPLYLGLVRLGLISIVGCVDLSTDRCYIGLDGFEKSYTDYDVYVSNEVTTAPPLALSGKSSP</sequence>
<dbReference type="EnsemblMetazoa" id="AALB001783-RA">
    <property type="protein sequence ID" value="AALB001783-PA"/>
    <property type="gene ID" value="AALB001783"/>
</dbReference>
<dbReference type="Pfam" id="PF11901">
    <property type="entry name" value="DM9"/>
    <property type="match status" value="2"/>
</dbReference>
<proteinExistence type="predicted"/>
<organism evidence="1 2">
    <name type="scientific">Anopheles albimanus</name>
    <name type="common">New world malaria mosquito</name>
    <dbReference type="NCBI Taxonomy" id="7167"/>
    <lineage>
        <taxon>Eukaryota</taxon>
        <taxon>Metazoa</taxon>
        <taxon>Ecdysozoa</taxon>
        <taxon>Arthropoda</taxon>
        <taxon>Hexapoda</taxon>
        <taxon>Insecta</taxon>
        <taxon>Pterygota</taxon>
        <taxon>Neoptera</taxon>
        <taxon>Endopterygota</taxon>
        <taxon>Diptera</taxon>
        <taxon>Nematocera</taxon>
        <taxon>Culicoidea</taxon>
        <taxon>Culicidae</taxon>
        <taxon>Anophelinae</taxon>
        <taxon>Anopheles</taxon>
    </lineage>
</organism>
<dbReference type="VEuPathDB" id="VectorBase:AALB001783"/>
<evidence type="ECO:0000313" key="2">
    <source>
        <dbReference type="Proteomes" id="UP000069272"/>
    </source>
</evidence>
<dbReference type="VEuPathDB" id="VectorBase:AALB20_035649"/>
<evidence type="ECO:0000313" key="1">
    <source>
        <dbReference type="EnsemblMetazoa" id="AALB001783-PA"/>
    </source>
</evidence>
<accession>A0A182F5N8</accession>
<protein>
    <submittedName>
        <fullName evidence="1">Uncharacterized protein</fullName>
    </submittedName>
</protein>